<comment type="caution">
    <text evidence="4">The sequence shown here is derived from an EMBL/GenBank/DDBJ whole genome shotgun (WGS) entry which is preliminary data.</text>
</comment>
<comment type="similarity">
    <text evidence="1">Belongs to the ACBP family.</text>
</comment>
<dbReference type="PROSITE" id="PS51228">
    <property type="entry name" value="ACB_2"/>
    <property type="match status" value="1"/>
</dbReference>
<evidence type="ECO:0000259" key="3">
    <source>
        <dbReference type="PROSITE" id="PS51228"/>
    </source>
</evidence>
<dbReference type="PANTHER" id="PTHR23310:SF62">
    <property type="entry name" value="ACYL-COA BINDING PROTEIN 1, ISOFORM A"/>
    <property type="match status" value="1"/>
</dbReference>
<evidence type="ECO:0000313" key="5">
    <source>
        <dbReference type="Proteomes" id="UP001342314"/>
    </source>
</evidence>
<dbReference type="InterPro" id="IPR035984">
    <property type="entry name" value="Acyl-CoA-binding_sf"/>
</dbReference>
<dbReference type="AlphaFoldDB" id="A0AAV5GMT0"/>
<dbReference type="GO" id="GO:0000062">
    <property type="term" value="F:fatty-acyl-CoA binding"/>
    <property type="evidence" value="ECO:0007669"/>
    <property type="project" value="InterPro"/>
</dbReference>
<dbReference type="GO" id="GO:0006631">
    <property type="term" value="P:fatty acid metabolic process"/>
    <property type="evidence" value="ECO:0007669"/>
    <property type="project" value="TreeGrafter"/>
</dbReference>
<dbReference type="Gene3D" id="1.20.80.10">
    <property type="match status" value="1"/>
</dbReference>
<accession>A0AAV5GMT0</accession>
<dbReference type="InterPro" id="IPR000582">
    <property type="entry name" value="Acyl-CoA-binding_protein"/>
</dbReference>
<gene>
    <name evidence="4" type="ORF">Rhopal_006663-T1</name>
</gene>
<evidence type="ECO:0000313" key="4">
    <source>
        <dbReference type="EMBL" id="GJN93606.1"/>
    </source>
</evidence>
<sequence>MATVYTPAQFDKAVELIGKLPEDGPVKPTQDDKLTFYGLFKQANVGDNDTKKPGMMDFAGKYKWEAWNKNKGLSSDEAKHKYVEHFIAVLDRAGTPEAEDLKKQVLAA</sequence>
<evidence type="ECO:0000256" key="1">
    <source>
        <dbReference type="ARBA" id="ARBA00005567"/>
    </source>
</evidence>
<organism evidence="4 5">
    <name type="scientific">Rhodotorula paludigena</name>
    <dbReference type="NCBI Taxonomy" id="86838"/>
    <lineage>
        <taxon>Eukaryota</taxon>
        <taxon>Fungi</taxon>
        <taxon>Dikarya</taxon>
        <taxon>Basidiomycota</taxon>
        <taxon>Pucciniomycotina</taxon>
        <taxon>Microbotryomycetes</taxon>
        <taxon>Sporidiobolales</taxon>
        <taxon>Sporidiobolaceae</taxon>
        <taxon>Rhodotorula</taxon>
    </lineage>
</organism>
<dbReference type="InterPro" id="IPR014352">
    <property type="entry name" value="FERM/acyl-CoA-bd_prot_sf"/>
</dbReference>
<dbReference type="Pfam" id="PF00887">
    <property type="entry name" value="ACBP"/>
    <property type="match status" value="1"/>
</dbReference>
<keyword evidence="5" id="KW-1185">Reference proteome</keyword>
<dbReference type="SUPFAM" id="SSF47027">
    <property type="entry name" value="Acyl-CoA binding protein"/>
    <property type="match status" value="1"/>
</dbReference>
<dbReference type="EMBL" id="BQKY01000014">
    <property type="protein sequence ID" value="GJN93606.1"/>
    <property type="molecule type" value="Genomic_DNA"/>
</dbReference>
<feature type="domain" description="ACB" evidence="3">
    <location>
        <begin position="6"/>
        <end position="95"/>
    </location>
</feature>
<keyword evidence="2" id="KW-0446">Lipid-binding</keyword>
<reference evidence="4 5" key="1">
    <citation type="submission" date="2021-12" db="EMBL/GenBank/DDBJ databases">
        <title>High titer production of polyol ester of fatty acids by Rhodotorula paludigena BS15 towards product separation-free biomass refinery.</title>
        <authorList>
            <person name="Mano J."/>
            <person name="Ono H."/>
            <person name="Tanaka T."/>
            <person name="Naito K."/>
            <person name="Sushida H."/>
            <person name="Ike M."/>
            <person name="Tokuyasu K."/>
            <person name="Kitaoka M."/>
        </authorList>
    </citation>
    <scope>NUCLEOTIDE SEQUENCE [LARGE SCALE GENOMIC DNA]</scope>
    <source>
        <strain evidence="4 5">BS15</strain>
    </source>
</reference>
<dbReference type="PRINTS" id="PR00689">
    <property type="entry name" value="ACOABINDINGP"/>
</dbReference>
<proteinExistence type="inferred from homology"/>
<dbReference type="PANTHER" id="PTHR23310">
    <property type="entry name" value="ACYL-COA-BINDING PROTEIN, ACBP"/>
    <property type="match status" value="1"/>
</dbReference>
<name>A0AAV5GMT0_9BASI</name>
<dbReference type="FunFam" id="1.20.80.10:FF:000010">
    <property type="entry name" value="Acyl-CoA-binding domain-containing protein 5"/>
    <property type="match status" value="1"/>
</dbReference>
<evidence type="ECO:0000256" key="2">
    <source>
        <dbReference type="ARBA" id="ARBA00023121"/>
    </source>
</evidence>
<dbReference type="Proteomes" id="UP001342314">
    <property type="component" value="Unassembled WGS sequence"/>
</dbReference>
<protein>
    <recommendedName>
        <fullName evidence="3">ACB domain-containing protein</fullName>
    </recommendedName>
</protein>